<evidence type="ECO:0000256" key="7">
    <source>
        <dbReference type="PROSITE-ProRule" id="PRU01373"/>
    </source>
</evidence>
<dbReference type="PANTHER" id="PTHR30582:SF2">
    <property type="entry name" value="L,D-TRANSPEPTIDASE YCIB-RELATED"/>
    <property type="match status" value="1"/>
</dbReference>
<name>A0A5E4PH26_9COXI</name>
<evidence type="ECO:0000259" key="9">
    <source>
        <dbReference type="PROSITE" id="PS52029"/>
    </source>
</evidence>
<evidence type="ECO:0000256" key="8">
    <source>
        <dbReference type="SAM" id="SignalP"/>
    </source>
</evidence>
<dbReference type="GO" id="GO:0018104">
    <property type="term" value="P:peptidoglycan-protein cross-linking"/>
    <property type="evidence" value="ECO:0007669"/>
    <property type="project" value="TreeGrafter"/>
</dbReference>
<dbReference type="GO" id="GO:0005576">
    <property type="term" value="C:extracellular region"/>
    <property type="evidence" value="ECO:0007669"/>
    <property type="project" value="TreeGrafter"/>
</dbReference>
<dbReference type="GO" id="GO:0008360">
    <property type="term" value="P:regulation of cell shape"/>
    <property type="evidence" value="ECO:0007669"/>
    <property type="project" value="UniProtKB-UniRule"/>
</dbReference>
<keyword evidence="6 7" id="KW-0961">Cell wall biogenesis/degradation</keyword>
<evidence type="ECO:0000313" key="10">
    <source>
        <dbReference type="EMBL" id="VVC75762.1"/>
    </source>
</evidence>
<dbReference type="RefSeq" id="WP_148339041.1">
    <property type="nucleotide sequence ID" value="NZ_LR699119.1"/>
</dbReference>
<evidence type="ECO:0000256" key="1">
    <source>
        <dbReference type="ARBA" id="ARBA00004752"/>
    </source>
</evidence>
<dbReference type="InterPro" id="IPR005490">
    <property type="entry name" value="LD_TPept_cat_dom"/>
</dbReference>
<dbReference type="CDD" id="cd16913">
    <property type="entry name" value="YkuD_like"/>
    <property type="match status" value="1"/>
</dbReference>
<dbReference type="Proteomes" id="UP000324194">
    <property type="component" value="Chromosome 1"/>
</dbReference>
<dbReference type="PANTHER" id="PTHR30582">
    <property type="entry name" value="L,D-TRANSPEPTIDASE"/>
    <property type="match status" value="1"/>
</dbReference>
<evidence type="ECO:0000256" key="5">
    <source>
        <dbReference type="ARBA" id="ARBA00022984"/>
    </source>
</evidence>
<dbReference type="OrthoDB" id="463216at2"/>
<dbReference type="UniPathway" id="UPA00219"/>
<dbReference type="PROSITE" id="PS51257">
    <property type="entry name" value="PROKAR_LIPOPROTEIN"/>
    <property type="match status" value="1"/>
</dbReference>
<dbReference type="PROSITE" id="PS52029">
    <property type="entry name" value="LD_TPASE"/>
    <property type="match status" value="1"/>
</dbReference>
<feature type="domain" description="L,D-TPase catalytic" evidence="9">
    <location>
        <begin position="60"/>
        <end position="185"/>
    </location>
</feature>
<evidence type="ECO:0000313" key="11">
    <source>
        <dbReference type="Proteomes" id="UP000324194"/>
    </source>
</evidence>
<keyword evidence="8" id="KW-0732">Signal</keyword>
<evidence type="ECO:0000256" key="3">
    <source>
        <dbReference type="ARBA" id="ARBA00022679"/>
    </source>
</evidence>
<dbReference type="EMBL" id="LR699119">
    <property type="protein sequence ID" value="VVC75762.1"/>
    <property type="molecule type" value="Genomic_DNA"/>
</dbReference>
<evidence type="ECO:0000256" key="4">
    <source>
        <dbReference type="ARBA" id="ARBA00022960"/>
    </source>
</evidence>
<comment type="pathway">
    <text evidence="1 7">Cell wall biogenesis; peptidoglycan biosynthesis.</text>
</comment>
<dbReference type="InterPro" id="IPR038063">
    <property type="entry name" value="Transpep_catalytic_dom"/>
</dbReference>
<keyword evidence="4 7" id="KW-0133">Cell shape</keyword>
<feature type="chain" id="PRO_5023130082" description="L,D-TPase catalytic domain-containing protein" evidence="8">
    <location>
        <begin position="29"/>
        <end position="187"/>
    </location>
</feature>
<sequence length="187" mass="19953">MRNAGSGFPQLALLTVAALTLSACSSMSSDMSSDGGSMYSYNAPADYSSRLPAQIETREKVVVVDPRVHAWGAYDKDGSLVRSGLATAGSSWCPDIGRPCKTSAGHFRVNSLGSADCKSKIFPIPKGGAPMPYCMFFHGGQALHGVHEGEVVEGNISHGCVRLHVSDAEWLRFNFVNVGTKVIVRPY</sequence>
<dbReference type="AlphaFoldDB" id="A0A5E4PH26"/>
<keyword evidence="3" id="KW-0808">Transferase</keyword>
<evidence type="ECO:0000256" key="6">
    <source>
        <dbReference type="ARBA" id="ARBA00023316"/>
    </source>
</evidence>
<organism evidence="10 11">
    <name type="scientific">Aquicella siphonis</name>
    <dbReference type="NCBI Taxonomy" id="254247"/>
    <lineage>
        <taxon>Bacteria</taxon>
        <taxon>Pseudomonadati</taxon>
        <taxon>Pseudomonadota</taxon>
        <taxon>Gammaproteobacteria</taxon>
        <taxon>Legionellales</taxon>
        <taxon>Coxiellaceae</taxon>
        <taxon>Aquicella</taxon>
    </lineage>
</organism>
<keyword evidence="5 7" id="KW-0573">Peptidoglycan synthesis</keyword>
<dbReference type="SUPFAM" id="SSF141523">
    <property type="entry name" value="L,D-transpeptidase catalytic domain-like"/>
    <property type="match status" value="1"/>
</dbReference>
<gene>
    <name evidence="10" type="ORF">AQUSIP_10560</name>
</gene>
<dbReference type="GO" id="GO:0071555">
    <property type="term" value="P:cell wall organization"/>
    <property type="evidence" value="ECO:0007669"/>
    <property type="project" value="UniProtKB-UniRule"/>
</dbReference>
<feature type="active site" description="Nucleophile" evidence="7">
    <location>
        <position position="160"/>
    </location>
</feature>
<dbReference type="Gene3D" id="2.40.440.10">
    <property type="entry name" value="L,D-transpeptidase catalytic domain-like"/>
    <property type="match status" value="1"/>
</dbReference>
<keyword evidence="11" id="KW-1185">Reference proteome</keyword>
<protein>
    <recommendedName>
        <fullName evidence="9">L,D-TPase catalytic domain-containing protein</fullName>
    </recommendedName>
</protein>
<comment type="similarity">
    <text evidence="2">Belongs to the YkuD family.</text>
</comment>
<dbReference type="GO" id="GO:0071972">
    <property type="term" value="F:peptidoglycan L,D-transpeptidase activity"/>
    <property type="evidence" value="ECO:0007669"/>
    <property type="project" value="TreeGrafter"/>
</dbReference>
<dbReference type="GO" id="GO:0016740">
    <property type="term" value="F:transferase activity"/>
    <property type="evidence" value="ECO:0007669"/>
    <property type="project" value="UniProtKB-KW"/>
</dbReference>
<proteinExistence type="inferred from homology"/>
<feature type="signal peptide" evidence="8">
    <location>
        <begin position="1"/>
        <end position="28"/>
    </location>
</feature>
<dbReference type="Pfam" id="PF03734">
    <property type="entry name" value="YkuD"/>
    <property type="match status" value="1"/>
</dbReference>
<dbReference type="InterPro" id="IPR050979">
    <property type="entry name" value="LD-transpeptidase"/>
</dbReference>
<feature type="active site" description="Proton donor/acceptor" evidence="7">
    <location>
        <position position="144"/>
    </location>
</feature>
<reference evidence="10 11" key="1">
    <citation type="submission" date="2019-08" db="EMBL/GenBank/DDBJ databases">
        <authorList>
            <person name="Guy L."/>
        </authorList>
    </citation>
    <scope>NUCLEOTIDE SEQUENCE [LARGE SCALE GENOMIC DNA]</scope>
    <source>
        <strain evidence="10 11">SGT-108</strain>
    </source>
</reference>
<accession>A0A5E4PH26</accession>
<evidence type="ECO:0000256" key="2">
    <source>
        <dbReference type="ARBA" id="ARBA00005992"/>
    </source>
</evidence>
<dbReference type="KEGG" id="asip:AQUSIP_10560"/>